<organism evidence="1 2">
    <name type="scientific">Phytophthora oleae</name>
    <dbReference type="NCBI Taxonomy" id="2107226"/>
    <lineage>
        <taxon>Eukaryota</taxon>
        <taxon>Sar</taxon>
        <taxon>Stramenopiles</taxon>
        <taxon>Oomycota</taxon>
        <taxon>Peronosporomycetes</taxon>
        <taxon>Peronosporales</taxon>
        <taxon>Peronosporaceae</taxon>
        <taxon>Phytophthora</taxon>
    </lineage>
</organism>
<comment type="caution">
    <text evidence="1">The sequence shown here is derived from an EMBL/GenBank/DDBJ whole genome shotgun (WGS) entry which is preliminary data.</text>
</comment>
<protein>
    <submittedName>
        <fullName evidence="1">Uncharacterized protein</fullName>
    </submittedName>
</protein>
<evidence type="ECO:0000313" key="1">
    <source>
        <dbReference type="EMBL" id="KAL3667218.1"/>
    </source>
</evidence>
<dbReference type="AlphaFoldDB" id="A0ABD3FJY3"/>
<reference evidence="1 2" key="1">
    <citation type="submission" date="2024-09" db="EMBL/GenBank/DDBJ databases">
        <title>Genome sequencing and assembly of Phytophthora oleae, isolate VK10A, causative agent of rot of olive drupes.</title>
        <authorList>
            <person name="Conti Taguali S."/>
            <person name="Riolo M."/>
            <person name="La Spada F."/>
            <person name="Cacciola S.O."/>
            <person name="Dionisio G."/>
        </authorList>
    </citation>
    <scope>NUCLEOTIDE SEQUENCE [LARGE SCALE GENOMIC DNA]</scope>
    <source>
        <strain evidence="1 2">VK10A</strain>
    </source>
</reference>
<keyword evidence="2" id="KW-1185">Reference proteome</keyword>
<proteinExistence type="predicted"/>
<gene>
    <name evidence="1" type="ORF">V7S43_007453</name>
</gene>
<evidence type="ECO:0000313" key="2">
    <source>
        <dbReference type="Proteomes" id="UP001632037"/>
    </source>
</evidence>
<dbReference type="Proteomes" id="UP001632037">
    <property type="component" value="Unassembled WGS sequence"/>
</dbReference>
<dbReference type="EMBL" id="JBIMZQ010000014">
    <property type="protein sequence ID" value="KAL3667218.1"/>
    <property type="molecule type" value="Genomic_DNA"/>
</dbReference>
<name>A0ABD3FJY3_9STRA</name>
<accession>A0ABD3FJY3</accession>
<sequence length="146" mass="16379">MLFCGAATTGRHAVALDHDGSLPNVFNEPLCSVMSRFQPPFYYDNTVQLLKKAMRLETLTVGAIGLASHADGFGGVAFPKFLGELLFELGVSERHEMVQLLRDVEGAGWTQIVPFLSPPNEKWPTWLNDSSVRFGNLYRTRNHERR</sequence>